<dbReference type="PROSITE" id="PS00455">
    <property type="entry name" value="AMP_BINDING"/>
    <property type="match status" value="1"/>
</dbReference>
<dbReference type="InterPro" id="IPR036259">
    <property type="entry name" value="MFS_trans_sf"/>
</dbReference>
<evidence type="ECO:0000256" key="1">
    <source>
        <dbReference type="ARBA" id="ARBA00022692"/>
    </source>
</evidence>
<dbReference type="STRING" id="749222.Nitsa_0776"/>
<sequence length="1146" mass="125477">MKTLLSLRGFAPFLLVLVFNAMTDIAHKITIQNVLIKSYSGDTLLILSALVNALILLPFILFFSPSGWLSDRFDKSRIVRGMALAGFFLAVAATLSYYQGWFVAAFGMTLLLAVQSALYSPAKYALIRHLAGTERLAAANALVQALTIAAILVSGLLFSWVFEGLYDGSRASGNVLRSVAPLGWGLILMSGMEYLFARRIPSTGEANRELFELGRYLRLEYLRRNLSTLKSDRNIWLSIVGLAVFWGLSQLIIAAFPTHYKLLTGDDNTVMIQGLLALSAVGIVLGSLVAGRFSRLHIELGLVPLGAFGLFASLTLLAASATPFWMGVATLAFGFFGGLAIVPLNATVQFLAPLEKLGVILAGSNFVQNLAMLAALLGTILMVWTGFSTLGILHTSAWLTLAAAVYALLQLPQLGARLLLLPLLRTRYRLSVEGLEHLPPKGGVLLLGNHISWIDWLILQVASPRTIKFVMEKRIYEQWYLRWFLRWFDMIPISGSASKGAIEAIRRRLDAGEVVALFPEGRISYNGQLNEFKRGFEKVMEACDVPIVPFYLHGLWGSTFSRANPRYRLVSRHGARRELGVWFGAPLPSDARADRVKQAVRSLSFRAWDQTIDRQEPLHLQWLRRCKEHPFERAVADASGTDLNRVQLLTAVLLFIKALKPALKDQKNVGVLLPSSAAGSIVNLALMALGKRPVNLNYTLSAEAMEAAVDRAGLQTVISSEQFLKKLSAKGFDPAALLGERLLMAETVGKGFDTRSKALAMARALLLPASWIRALYFEPVTLEETATILFSSGSEGTPKGIELSHRNLLGNIKQVSAMLNFSDDDLILGSLPIFHSFGLTVTTLLPLCEGIPVAAVPDPTDALSVGKMAARYGATILFGTSTFFRLYARNRKLHPLMFASIRMGVAGAEKLKPEIKEAFRAKFGVELYEGYGTTETSPVISVNMPDRLDPDTFRVIQGNRPGTVGQPLPGTLIRISDPESLEELPTGEDGLIMVAGVQVMKGYLRDPEKTAEVIAEIDGVRYYKTGDKGHLDEDGFITIVDRYSRFAKIGGEMISLGAVEEKLAALLGEGIELAAVALPDEKKGERIVLLYSGEIAPEELIERIKTSDLPPIMRPDSVYQVETLPKLASGKADFKGARRLAEQLQS</sequence>
<dbReference type="Pfam" id="PF00501">
    <property type="entry name" value="AMP-binding"/>
    <property type="match status" value="1"/>
</dbReference>
<feature type="domain" description="Phospholipid/glycerol acyltransferase" evidence="5">
    <location>
        <begin position="444"/>
        <end position="555"/>
    </location>
</feature>
<keyword evidence="3 4" id="KW-0472">Membrane</keyword>
<feature type="transmembrane region" description="Helical" evidence="4">
    <location>
        <begin position="44"/>
        <end position="66"/>
    </location>
</feature>
<dbReference type="GO" id="GO:0016746">
    <property type="term" value="F:acyltransferase activity"/>
    <property type="evidence" value="ECO:0007669"/>
    <property type="project" value="InterPro"/>
</dbReference>
<feature type="transmembrane region" description="Helical" evidence="4">
    <location>
        <begin position="141"/>
        <end position="162"/>
    </location>
</feature>
<dbReference type="EMBL" id="CP002452">
    <property type="protein sequence ID" value="ADV46041.1"/>
    <property type="molecule type" value="Genomic_DNA"/>
</dbReference>
<evidence type="ECO:0000256" key="2">
    <source>
        <dbReference type="ARBA" id="ARBA00022989"/>
    </source>
</evidence>
<accession>E6X2A6</accession>
<feature type="transmembrane region" description="Helical" evidence="4">
    <location>
        <begin position="302"/>
        <end position="325"/>
    </location>
</feature>
<dbReference type="PANTHER" id="PTHR43767">
    <property type="entry name" value="LONG-CHAIN-FATTY-ACID--COA LIGASE"/>
    <property type="match status" value="1"/>
</dbReference>
<dbReference type="Pfam" id="PF07690">
    <property type="entry name" value="MFS_1"/>
    <property type="match status" value="1"/>
</dbReference>
<dbReference type="InterPro" id="IPR020845">
    <property type="entry name" value="AMP-binding_CS"/>
</dbReference>
<dbReference type="eggNOG" id="COG0204">
    <property type="taxonomic scope" value="Bacteria"/>
</dbReference>
<keyword evidence="6" id="KW-0436">Ligase</keyword>
<dbReference type="KEGG" id="nsa:Nitsa_0776"/>
<dbReference type="GO" id="GO:0022857">
    <property type="term" value="F:transmembrane transporter activity"/>
    <property type="evidence" value="ECO:0007669"/>
    <property type="project" value="InterPro"/>
</dbReference>
<reference evidence="6 7" key="1">
    <citation type="journal article" date="2011" name="Stand. Genomic Sci.">
        <title>Complete genome sequence of Nitratifractor salsuginis type strain (E9I37-1).</title>
        <authorList>
            <person name="Anderson I."/>
            <person name="Sikorski J."/>
            <person name="Zeytun A."/>
            <person name="Nolan M."/>
            <person name="Lapidus A."/>
            <person name="Lucas S."/>
            <person name="Hammon N."/>
            <person name="Deshpande S."/>
            <person name="Cheng J.F."/>
            <person name="Tapia R."/>
            <person name="Han C."/>
            <person name="Goodwin L."/>
            <person name="Pitluck S."/>
            <person name="Liolios K."/>
            <person name="Pagani I."/>
            <person name="Ivanova N."/>
            <person name="Huntemann M."/>
            <person name="Mavromatis K."/>
            <person name="Ovchinikova G."/>
            <person name="Pati A."/>
            <person name="Chen A."/>
            <person name="Palaniappan K."/>
            <person name="Land M."/>
            <person name="Hauser L."/>
            <person name="Brambilla E.M."/>
            <person name="Ngatchou-Djao O.D."/>
            <person name="Rohde M."/>
            <person name="Tindall B.J."/>
            <person name="Goker M."/>
            <person name="Detter J.C."/>
            <person name="Woyke T."/>
            <person name="Bristow J."/>
            <person name="Eisen J.A."/>
            <person name="Markowitz V."/>
            <person name="Hugenholtz P."/>
            <person name="Klenk H.P."/>
            <person name="Kyrpides N.C."/>
        </authorList>
    </citation>
    <scope>NUCLEOTIDE SEQUENCE [LARGE SCALE GENOMIC DNA]</scope>
    <source>
        <strain evidence="7">DSM 16511 / JCM 12458 / E9I37-1</strain>
    </source>
</reference>
<dbReference type="CDD" id="cd07989">
    <property type="entry name" value="LPLAT_AGPAT-like"/>
    <property type="match status" value="1"/>
</dbReference>
<dbReference type="Gene3D" id="3.40.50.12780">
    <property type="entry name" value="N-terminal domain of ligase-like"/>
    <property type="match status" value="1"/>
</dbReference>
<feature type="transmembrane region" description="Helical" evidence="4">
    <location>
        <begin position="366"/>
        <end position="385"/>
    </location>
</feature>
<gene>
    <name evidence="6" type="ordered locus">Nitsa_0776</name>
</gene>
<dbReference type="Pfam" id="PF13193">
    <property type="entry name" value="AMP-binding_C"/>
    <property type="match status" value="1"/>
</dbReference>
<dbReference type="OrthoDB" id="9799237at2"/>
<dbReference type="InterPro" id="IPR002123">
    <property type="entry name" value="Plipid/glycerol_acylTrfase"/>
</dbReference>
<evidence type="ECO:0000313" key="7">
    <source>
        <dbReference type="Proteomes" id="UP000008633"/>
    </source>
</evidence>
<dbReference type="InterPro" id="IPR050237">
    <property type="entry name" value="ATP-dep_AMP-bd_enzyme"/>
</dbReference>
<feature type="transmembrane region" description="Helical" evidence="4">
    <location>
        <begin position="78"/>
        <end position="95"/>
    </location>
</feature>
<dbReference type="AlphaFoldDB" id="E6X2A6"/>
<evidence type="ECO:0000259" key="5">
    <source>
        <dbReference type="SMART" id="SM00563"/>
    </source>
</evidence>
<dbReference type="InterPro" id="IPR011701">
    <property type="entry name" value="MFS"/>
</dbReference>
<feature type="transmembrane region" description="Helical" evidence="4">
    <location>
        <begin position="174"/>
        <end position="196"/>
    </location>
</feature>
<dbReference type="SUPFAM" id="SSF69593">
    <property type="entry name" value="Glycerol-3-phosphate (1)-acyltransferase"/>
    <property type="match status" value="1"/>
</dbReference>
<dbReference type="eggNOG" id="COG0318">
    <property type="taxonomic scope" value="Bacteria"/>
</dbReference>
<dbReference type="InterPro" id="IPR045851">
    <property type="entry name" value="AMP-bd_C_sf"/>
</dbReference>
<dbReference type="InterPro" id="IPR042099">
    <property type="entry name" value="ANL_N_sf"/>
</dbReference>
<evidence type="ECO:0000313" key="6">
    <source>
        <dbReference type="EMBL" id="ADV46041.1"/>
    </source>
</evidence>
<evidence type="ECO:0000256" key="3">
    <source>
        <dbReference type="ARBA" id="ARBA00023136"/>
    </source>
</evidence>
<dbReference type="Proteomes" id="UP000008633">
    <property type="component" value="Chromosome"/>
</dbReference>
<dbReference type="PANTHER" id="PTHR43767:SF1">
    <property type="entry name" value="NONRIBOSOMAL PEPTIDE SYNTHASE PES1 (EUROFUNG)-RELATED"/>
    <property type="match status" value="1"/>
</dbReference>
<feature type="transmembrane region" description="Helical" evidence="4">
    <location>
        <begin position="397"/>
        <end position="420"/>
    </location>
</feature>
<feature type="transmembrane region" description="Helical" evidence="4">
    <location>
        <begin position="331"/>
        <end position="354"/>
    </location>
</feature>
<feature type="transmembrane region" description="Helical" evidence="4">
    <location>
        <begin position="235"/>
        <end position="258"/>
    </location>
</feature>
<feature type="transmembrane region" description="Helical" evidence="4">
    <location>
        <begin position="270"/>
        <end position="290"/>
    </location>
</feature>
<feature type="transmembrane region" description="Helical" evidence="4">
    <location>
        <begin position="101"/>
        <end position="120"/>
    </location>
</feature>
<dbReference type="Gene3D" id="3.30.300.30">
    <property type="match status" value="1"/>
</dbReference>
<dbReference type="SMART" id="SM00563">
    <property type="entry name" value="PlsC"/>
    <property type="match status" value="1"/>
</dbReference>
<keyword evidence="1 4" id="KW-0812">Transmembrane</keyword>
<keyword evidence="7" id="KW-1185">Reference proteome</keyword>
<dbReference type="InterPro" id="IPR000873">
    <property type="entry name" value="AMP-dep_synth/lig_dom"/>
</dbReference>
<proteinExistence type="predicted"/>
<reference evidence="7" key="2">
    <citation type="submission" date="2011-01" db="EMBL/GenBank/DDBJ databases">
        <title>The complete genome of Nitratifractor salsuginis DSM 16511.</title>
        <authorList>
            <consortium name="US DOE Joint Genome Institute (JGI-PGF)"/>
            <person name="Lucas S."/>
            <person name="Copeland A."/>
            <person name="Lapidus A."/>
            <person name="Bruce D."/>
            <person name="Goodwin L."/>
            <person name="Pitluck S."/>
            <person name="Kyrpides N."/>
            <person name="Mavromatis K."/>
            <person name="Ivanova N."/>
            <person name="Mikhailova N."/>
            <person name="Zeytun A."/>
            <person name="Detter J.C."/>
            <person name="Tapia R."/>
            <person name="Han C."/>
            <person name="Land M."/>
            <person name="Hauser L."/>
            <person name="Markowitz V."/>
            <person name="Cheng J.-F."/>
            <person name="Hugenholtz P."/>
            <person name="Woyke T."/>
            <person name="Wu D."/>
            <person name="Tindall B."/>
            <person name="Schuetze A."/>
            <person name="Brambilla E."/>
            <person name="Klenk H.-P."/>
            <person name="Eisen J.A."/>
        </authorList>
    </citation>
    <scope>NUCLEOTIDE SEQUENCE [LARGE SCALE GENOMIC DNA]</scope>
    <source>
        <strain evidence="7">DSM 16511 / JCM 12458 / E9I37-1</strain>
    </source>
</reference>
<organism evidence="6 7">
    <name type="scientific">Nitratifractor salsuginis (strain DSM 16511 / JCM 12458 / E9I37-1)</name>
    <dbReference type="NCBI Taxonomy" id="749222"/>
    <lineage>
        <taxon>Bacteria</taxon>
        <taxon>Pseudomonadati</taxon>
        <taxon>Campylobacterota</taxon>
        <taxon>Epsilonproteobacteria</taxon>
        <taxon>Campylobacterales</taxon>
        <taxon>Sulfurovaceae</taxon>
        <taxon>Nitratifractor</taxon>
    </lineage>
</organism>
<dbReference type="Pfam" id="PF01553">
    <property type="entry name" value="Acyltransferase"/>
    <property type="match status" value="1"/>
</dbReference>
<dbReference type="SUPFAM" id="SSF103473">
    <property type="entry name" value="MFS general substrate transporter"/>
    <property type="match status" value="1"/>
</dbReference>
<evidence type="ECO:0000256" key="4">
    <source>
        <dbReference type="SAM" id="Phobius"/>
    </source>
</evidence>
<dbReference type="GO" id="GO:0016878">
    <property type="term" value="F:acid-thiol ligase activity"/>
    <property type="evidence" value="ECO:0007669"/>
    <property type="project" value="UniProtKB-ARBA"/>
</dbReference>
<keyword evidence="2 4" id="KW-1133">Transmembrane helix</keyword>
<dbReference type="RefSeq" id="WP_013553735.1">
    <property type="nucleotide sequence ID" value="NC_014935.1"/>
</dbReference>
<name>E6X2A6_NITSE</name>
<protein>
    <submittedName>
        <fullName evidence="6">AMP-dependent synthetase and ligase</fullName>
    </submittedName>
</protein>
<dbReference type="NCBIfam" id="NF006386">
    <property type="entry name" value="PRK08633.1"/>
    <property type="match status" value="1"/>
</dbReference>
<dbReference type="SUPFAM" id="SSF56801">
    <property type="entry name" value="Acetyl-CoA synthetase-like"/>
    <property type="match status" value="1"/>
</dbReference>
<dbReference type="CDD" id="cd06173">
    <property type="entry name" value="MFS_MefA_like"/>
    <property type="match status" value="1"/>
</dbReference>
<dbReference type="eggNOG" id="COG2814">
    <property type="taxonomic scope" value="Bacteria"/>
</dbReference>
<dbReference type="HOGENOM" id="CLU_008489_1_0_7"/>
<dbReference type="Gene3D" id="1.20.1250.20">
    <property type="entry name" value="MFS general substrate transporter like domains"/>
    <property type="match status" value="1"/>
</dbReference>
<dbReference type="InterPro" id="IPR025110">
    <property type="entry name" value="AMP-bd_C"/>
</dbReference>